<protein>
    <recommendedName>
        <fullName evidence="7">Alpha-type protein kinase domain-containing protein</fullName>
    </recommendedName>
</protein>
<evidence type="ECO:0000313" key="8">
    <source>
        <dbReference type="EMBL" id="KAB0400925.1"/>
    </source>
</evidence>
<feature type="compositionally biased region" description="Polar residues" evidence="6">
    <location>
        <begin position="302"/>
        <end position="319"/>
    </location>
</feature>
<evidence type="ECO:0000256" key="5">
    <source>
        <dbReference type="ARBA" id="ARBA00023319"/>
    </source>
</evidence>
<feature type="compositionally biased region" description="Low complexity" evidence="6">
    <location>
        <begin position="409"/>
        <end position="419"/>
    </location>
</feature>
<accession>A0A6A1Q0F7</accession>
<evidence type="ECO:0000313" key="9">
    <source>
        <dbReference type="Proteomes" id="UP000437017"/>
    </source>
</evidence>
<evidence type="ECO:0000256" key="6">
    <source>
        <dbReference type="SAM" id="MobiDB-lite"/>
    </source>
</evidence>
<dbReference type="OrthoDB" id="301415at2759"/>
<dbReference type="PANTHER" id="PTHR47091:SF1">
    <property type="entry name" value="ALPHA-PROTEIN KINASE 3"/>
    <property type="match status" value="1"/>
</dbReference>
<feature type="region of interest" description="Disordered" evidence="6">
    <location>
        <begin position="522"/>
        <end position="630"/>
    </location>
</feature>
<feature type="compositionally biased region" description="Polar residues" evidence="6">
    <location>
        <begin position="980"/>
        <end position="995"/>
    </location>
</feature>
<dbReference type="PROSITE" id="PS51158">
    <property type="entry name" value="ALPHA_KINASE"/>
    <property type="match status" value="1"/>
</dbReference>
<dbReference type="InterPro" id="IPR004166">
    <property type="entry name" value="a-kinase_dom"/>
</dbReference>
<evidence type="ECO:0000256" key="3">
    <source>
        <dbReference type="ARBA" id="ARBA00022777"/>
    </source>
</evidence>
<dbReference type="PANTHER" id="PTHR47091">
    <property type="entry name" value="ALPHA-PROTEIN KINASE 2-RELATED"/>
    <property type="match status" value="1"/>
</dbReference>
<proteinExistence type="predicted"/>
<dbReference type="GO" id="GO:0055013">
    <property type="term" value="P:cardiac muscle cell development"/>
    <property type="evidence" value="ECO:0007669"/>
    <property type="project" value="TreeGrafter"/>
</dbReference>
<organism evidence="8 9">
    <name type="scientific">Balaenoptera physalus</name>
    <name type="common">Fin whale</name>
    <name type="synonym">Balaena physalus</name>
    <dbReference type="NCBI Taxonomy" id="9770"/>
    <lineage>
        <taxon>Eukaryota</taxon>
        <taxon>Metazoa</taxon>
        <taxon>Chordata</taxon>
        <taxon>Craniata</taxon>
        <taxon>Vertebrata</taxon>
        <taxon>Euteleostomi</taxon>
        <taxon>Mammalia</taxon>
        <taxon>Eutheria</taxon>
        <taxon>Laurasiatheria</taxon>
        <taxon>Artiodactyla</taxon>
        <taxon>Whippomorpha</taxon>
        <taxon>Cetacea</taxon>
        <taxon>Mysticeti</taxon>
        <taxon>Balaenopteridae</taxon>
        <taxon>Balaenoptera</taxon>
    </lineage>
</organism>
<sequence length="1020" mass="107866">VQESQATMAPTTLASSSSDTVSAGCSTSRSQDIIEPMDTETQEDRRASSDQNIGGKKNTEVDRKMQVDGRTQGDGTQTTQRTQADRKTQVDVVTQESERSESGRNSQEDVMARGEVGTQADERTQADRRVPEDKGAWSEGSIPTAMKCWSEKAPMTGISPQSRAPKRPPSEDPRSPQIIECFEQTPEEFSVPDKPDFMLRSDEAAGTASGNREETVPGPLVGGLTRGAQLPPEGSLEQVGGERCRGPEQSGPVKDKPEEGLSQGPKQEQPGEVPPVDLGGCLPVDLSPQVPTLPSLPGAGLTDNSQQQLPSTPASQHMNTAAFLPSGDQASLSSAPPLHLGPGTPSRSHPPGTRAADAEGACAKVPGVEGRTSGSRTCDPGLIDSLKSYLLLLLKLSSSETSGRGPGAQGEAAAGDQAPSPYLVPTVEVAGLSPRTSRRILEHVENNHLVQSAQTLLLSPCTSRRLTGLLDREVQVGRQALAAARCPGPSPLSIPAIVVGEEEGPGLTSGGSTTPEELALGARRKRFLPKVRAAGDGEPTKPEERESPSGSPRGPRKGLAPGPPGSPGREKRSPTQGRKAGMLEVPRAEEGPAAGTLGSSPRASDLEAELALEEGKQGTPAKPRRAKDLLKGEQQVIRKIRVEQFPDASGSLKLWCQFFNILSDSVLTWAKDQRPVGEVGRSAGDEGPAALAIVQASPVDCVGEEIEMTPMVFAKGLADSGCWGDKLFGRLVSEELRGSGHGCGLRKASQAKVIYGLEPIFESGLTCIIKVSSLLVFGPSSETSLLGRNYDVTIQVLSHPPAPSFHSLIPPLPSLGPIGKPSMEEEATLGDTMFRIIPLYLIYRPANNIPYATLEEDLGKPMESYCSREWGFAAAPAASSSSEAVQKCQTFQHWLYLWTNGSFLVTDLAGVNWKMTDVQIATKLRGWTPQHPEMLGLKPLKGPEAAHPQAKAKGSKSPSAGRRGPQLSPQPQRKGPPSPQGTRKSAPSSKATPQASEAVATQLLGQHPIQDGGSKAQGMR</sequence>
<comment type="caution">
    <text evidence="8">The sequence shown here is derived from an EMBL/GenBank/DDBJ whole genome shotgun (WGS) entry which is preliminary data.</text>
</comment>
<name>A0A6A1Q0F7_BALPH</name>
<evidence type="ECO:0000256" key="2">
    <source>
        <dbReference type="ARBA" id="ARBA00022679"/>
    </source>
</evidence>
<dbReference type="SUPFAM" id="SSF56112">
    <property type="entry name" value="Protein kinase-like (PK-like)"/>
    <property type="match status" value="1"/>
</dbReference>
<dbReference type="Pfam" id="PF02816">
    <property type="entry name" value="Alpha_kinase"/>
    <property type="match status" value="1"/>
</dbReference>
<dbReference type="InterPro" id="IPR011009">
    <property type="entry name" value="Kinase-like_dom_sf"/>
</dbReference>
<feature type="compositionally biased region" description="Low complexity" evidence="6">
    <location>
        <begin position="68"/>
        <end position="82"/>
    </location>
</feature>
<evidence type="ECO:0000256" key="1">
    <source>
        <dbReference type="ARBA" id="ARBA00022527"/>
    </source>
</evidence>
<dbReference type="GO" id="GO:0005634">
    <property type="term" value="C:nucleus"/>
    <property type="evidence" value="ECO:0007669"/>
    <property type="project" value="TreeGrafter"/>
</dbReference>
<feature type="domain" description="Alpha-type protein kinase" evidence="7">
    <location>
        <begin position="715"/>
        <end position="972"/>
    </location>
</feature>
<dbReference type="GO" id="GO:0005524">
    <property type="term" value="F:ATP binding"/>
    <property type="evidence" value="ECO:0007669"/>
    <property type="project" value="InterPro"/>
</dbReference>
<feature type="compositionally biased region" description="Basic and acidic residues" evidence="6">
    <location>
        <begin position="191"/>
        <end position="203"/>
    </location>
</feature>
<reference evidence="8 9" key="1">
    <citation type="journal article" date="2019" name="PLoS ONE">
        <title>Genomic analyses reveal an absence of contemporary introgressive admixture between fin whales and blue whales, despite known hybrids.</title>
        <authorList>
            <person name="Westbury M.V."/>
            <person name="Petersen B."/>
            <person name="Lorenzen E.D."/>
        </authorList>
    </citation>
    <scope>NUCLEOTIDE SEQUENCE [LARGE SCALE GENOMIC DNA]</scope>
    <source>
        <strain evidence="8">FinWhale-01</strain>
    </source>
</reference>
<feature type="region of interest" description="Disordered" evidence="6">
    <location>
        <begin position="400"/>
        <end position="419"/>
    </location>
</feature>
<feature type="non-terminal residue" evidence="8">
    <location>
        <position position="1"/>
    </location>
</feature>
<keyword evidence="4" id="KW-1015">Disulfide bond</keyword>
<keyword evidence="9" id="KW-1185">Reference proteome</keyword>
<feature type="region of interest" description="Disordered" evidence="6">
    <location>
        <begin position="931"/>
        <end position="1020"/>
    </location>
</feature>
<keyword evidence="3" id="KW-0418">Kinase</keyword>
<evidence type="ECO:0000256" key="4">
    <source>
        <dbReference type="ARBA" id="ARBA00023157"/>
    </source>
</evidence>
<feature type="region of interest" description="Disordered" evidence="6">
    <location>
        <begin position="1"/>
        <end position="358"/>
    </location>
</feature>
<dbReference type="GO" id="GO:0004674">
    <property type="term" value="F:protein serine/threonine kinase activity"/>
    <property type="evidence" value="ECO:0007669"/>
    <property type="project" value="UniProtKB-KW"/>
</dbReference>
<evidence type="ECO:0000259" key="7">
    <source>
        <dbReference type="PROSITE" id="PS51158"/>
    </source>
</evidence>
<feature type="compositionally biased region" description="Basic and acidic residues" evidence="6">
    <location>
        <begin position="96"/>
        <end position="112"/>
    </location>
</feature>
<dbReference type="Proteomes" id="UP000437017">
    <property type="component" value="Unassembled WGS sequence"/>
</dbReference>
<feature type="compositionally biased region" description="Basic and acidic residues" evidence="6">
    <location>
        <begin position="120"/>
        <end position="136"/>
    </location>
</feature>
<dbReference type="EMBL" id="SGJD01001283">
    <property type="protein sequence ID" value="KAB0400925.1"/>
    <property type="molecule type" value="Genomic_DNA"/>
</dbReference>
<feature type="compositionally biased region" description="Basic and acidic residues" evidence="6">
    <location>
        <begin position="57"/>
        <end position="67"/>
    </location>
</feature>
<dbReference type="AlphaFoldDB" id="A0A6A1Q0F7"/>
<keyword evidence="1" id="KW-0723">Serine/threonine-protein kinase</keyword>
<keyword evidence="2" id="KW-0808">Transferase</keyword>
<gene>
    <name evidence="8" type="ORF">E2I00_004664</name>
</gene>
<dbReference type="SMART" id="SM00811">
    <property type="entry name" value="Alpha_kinase"/>
    <property type="match status" value="1"/>
</dbReference>
<dbReference type="Gene3D" id="3.20.200.10">
    <property type="entry name" value="MHCK/EF2 kinase"/>
    <property type="match status" value="1"/>
</dbReference>
<keyword evidence="5" id="KW-0393">Immunoglobulin domain</keyword>
<feature type="compositionally biased region" description="Polar residues" evidence="6">
    <location>
        <begin position="1"/>
        <end position="31"/>
    </location>
</feature>
<feature type="compositionally biased region" description="Basic and acidic residues" evidence="6">
    <location>
        <begin position="533"/>
        <end position="547"/>
    </location>
</feature>